<feature type="region of interest" description="Disordered" evidence="1">
    <location>
        <begin position="1"/>
        <end position="20"/>
    </location>
</feature>
<protein>
    <submittedName>
        <fullName evidence="2">Uncharacterized protein</fullName>
    </submittedName>
</protein>
<proteinExistence type="predicted"/>
<evidence type="ECO:0000313" key="3">
    <source>
        <dbReference type="Proteomes" id="UP001500888"/>
    </source>
</evidence>
<accession>A0ABP7JGD4</accession>
<comment type="caution">
    <text evidence="2">The sequence shown here is derived from an EMBL/GenBank/DDBJ whole genome shotgun (WGS) entry which is preliminary data.</text>
</comment>
<sequence>MPVMRAGRSEPGEVRAGAEPAASGIATVMIRAAESVAPAVVAYTQMRITCLPNFITFWDDKW</sequence>
<evidence type="ECO:0000256" key="1">
    <source>
        <dbReference type="SAM" id="MobiDB-lite"/>
    </source>
</evidence>
<evidence type="ECO:0000313" key="2">
    <source>
        <dbReference type="EMBL" id="GAA3843862.1"/>
    </source>
</evidence>
<organism evidence="2 3">
    <name type="scientific">Sphaerisporangium flaviroseum</name>
    <dbReference type="NCBI Taxonomy" id="509199"/>
    <lineage>
        <taxon>Bacteria</taxon>
        <taxon>Bacillati</taxon>
        <taxon>Actinomycetota</taxon>
        <taxon>Actinomycetes</taxon>
        <taxon>Streptosporangiales</taxon>
        <taxon>Streptosporangiaceae</taxon>
        <taxon>Sphaerisporangium</taxon>
    </lineage>
</organism>
<dbReference type="Proteomes" id="UP001500888">
    <property type="component" value="Unassembled WGS sequence"/>
</dbReference>
<name>A0ABP7JGD4_9ACTN</name>
<gene>
    <name evidence="2" type="ORF">GCM10022226_78560</name>
</gene>
<reference evidence="3" key="1">
    <citation type="journal article" date="2019" name="Int. J. Syst. Evol. Microbiol.">
        <title>The Global Catalogue of Microorganisms (GCM) 10K type strain sequencing project: providing services to taxonomists for standard genome sequencing and annotation.</title>
        <authorList>
            <consortium name="The Broad Institute Genomics Platform"/>
            <consortium name="The Broad Institute Genome Sequencing Center for Infectious Disease"/>
            <person name="Wu L."/>
            <person name="Ma J."/>
        </authorList>
    </citation>
    <scope>NUCLEOTIDE SEQUENCE [LARGE SCALE GENOMIC DNA]</scope>
    <source>
        <strain evidence="3">JCM 16908</strain>
    </source>
</reference>
<keyword evidence="3" id="KW-1185">Reference proteome</keyword>
<dbReference type="EMBL" id="BAAAZR010000059">
    <property type="protein sequence ID" value="GAA3843862.1"/>
    <property type="molecule type" value="Genomic_DNA"/>
</dbReference>